<feature type="binding site" evidence="11">
    <location>
        <position position="184"/>
    </location>
    <ligand>
        <name>pyridoxal 5'-phosphate</name>
        <dbReference type="ChEBI" id="CHEBI:597326"/>
    </ligand>
</feature>
<protein>
    <recommendedName>
        <fullName evidence="11">Phosphoserine aminotransferase</fullName>
        <ecNumber evidence="11">2.6.1.52</ecNumber>
    </recommendedName>
    <alternativeName>
        <fullName evidence="11">Phosphohydroxythreonine aminotransferase</fullName>
        <shortName evidence="11">PSAT</shortName>
    </alternativeName>
</protein>
<feature type="domain" description="Aminotransferase class V" evidence="13">
    <location>
        <begin position="18"/>
        <end position="352"/>
    </location>
</feature>
<dbReference type="InterPro" id="IPR022278">
    <property type="entry name" value="Pser_aminoTfrase"/>
</dbReference>
<dbReference type="UniPathway" id="UPA00135">
    <property type="reaction ID" value="UER00197"/>
</dbReference>
<evidence type="ECO:0000256" key="1">
    <source>
        <dbReference type="ARBA" id="ARBA00003483"/>
    </source>
</evidence>
<dbReference type="InterPro" id="IPR015422">
    <property type="entry name" value="PyrdxlP-dep_Trfase_small"/>
</dbReference>
<evidence type="ECO:0000259" key="13">
    <source>
        <dbReference type="Pfam" id="PF00266"/>
    </source>
</evidence>
<dbReference type="Gene3D" id="3.40.640.10">
    <property type="entry name" value="Type I PLP-dependent aspartate aminotransferase-like (Major domain)"/>
    <property type="match status" value="1"/>
</dbReference>
<name>A0A109MW63_9BACI</name>
<feature type="modified residue" description="N6-(pyridoxal phosphate)lysine" evidence="11">
    <location>
        <position position="208"/>
    </location>
</feature>
<feature type="binding site" evidence="11">
    <location>
        <position position="164"/>
    </location>
    <ligand>
        <name>pyridoxal 5'-phosphate</name>
        <dbReference type="ChEBI" id="CHEBI:597326"/>
    </ligand>
</feature>
<sequence length="379" mass="42005">MTLTHYRIGGKKLKRARNFNAGPAALPLEVLQRAQNEWLNIEDSGMSVMELSHRSAEFEKIHNRAIQSLKELMDIPENYEVLLLQGGASLQFSMIPMNLLPEGKRADYVLTGSWSEKALKEAKKVGETAVVASSKADKYTFIPKVEDIELNEDSAYLHITSNNTIYGTQWKEFPETGNVPLVADMSSDILSKKIDVSKFGLIYAGAQKNLGPSGITLVIIRKDLIKDMDSIPSMLNYSIHAKNNSLYNTPPTLAIYLLSLVLDWAKEQGGVEKIAENNEAKAKVIYDAIDGSDGFYKGHAKPDSRSFMNITFTLPSEEAEAQFLKELKLAGFVGLNGHRSIGGCRASIYNAVPLSHCQELAAFMKKFQQAHHAKEAHTL</sequence>
<keyword evidence="8 11" id="KW-0718">Serine biosynthesis</keyword>
<evidence type="ECO:0000256" key="4">
    <source>
        <dbReference type="ARBA" id="ARBA00022576"/>
    </source>
</evidence>
<evidence type="ECO:0000256" key="8">
    <source>
        <dbReference type="ARBA" id="ARBA00023299"/>
    </source>
</evidence>
<evidence type="ECO:0000256" key="10">
    <source>
        <dbReference type="ARBA" id="ARBA00049007"/>
    </source>
</evidence>
<dbReference type="GO" id="GO:0004648">
    <property type="term" value="F:O-phospho-L-serine:2-oxoglutarate aminotransferase activity"/>
    <property type="evidence" value="ECO:0007669"/>
    <property type="project" value="UniProtKB-UniRule"/>
</dbReference>
<dbReference type="PIRSF" id="PIRSF000525">
    <property type="entry name" value="SerC"/>
    <property type="match status" value="1"/>
</dbReference>
<dbReference type="PANTHER" id="PTHR43247:SF1">
    <property type="entry name" value="PHOSPHOSERINE AMINOTRANSFERASE"/>
    <property type="match status" value="1"/>
</dbReference>
<dbReference type="InterPro" id="IPR020578">
    <property type="entry name" value="Aminotrans_V_PyrdxlP_BS"/>
</dbReference>
<comment type="similarity">
    <text evidence="3 11">Belongs to the class-V pyridoxal-phosphate-dependent aminotransferase family. SerC subfamily.</text>
</comment>
<evidence type="ECO:0000256" key="5">
    <source>
        <dbReference type="ARBA" id="ARBA00022605"/>
    </source>
</evidence>
<feature type="binding site" evidence="11">
    <location>
        <position position="114"/>
    </location>
    <ligand>
        <name>pyridoxal 5'-phosphate</name>
        <dbReference type="ChEBI" id="CHEBI:597326"/>
    </ligand>
</feature>
<dbReference type="NCBIfam" id="NF003764">
    <property type="entry name" value="PRK05355.1"/>
    <property type="match status" value="1"/>
</dbReference>
<feature type="binding site" evidence="11">
    <location>
        <position position="207"/>
    </location>
    <ligand>
        <name>pyridoxal 5'-phosphate</name>
        <dbReference type="ChEBI" id="CHEBI:597326"/>
    </ligand>
</feature>
<comment type="subcellular location">
    <subcellularLocation>
        <location evidence="11">Cytoplasm</location>
    </subcellularLocation>
</comment>
<feature type="binding site" evidence="11">
    <location>
        <position position="54"/>
    </location>
    <ligand>
        <name>L-glutamate</name>
        <dbReference type="ChEBI" id="CHEBI:29985"/>
    </ligand>
</feature>
<dbReference type="Proteomes" id="UP000064189">
    <property type="component" value="Unassembled WGS sequence"/>
</dbReference>
<dbReference type="EC" id="2.6.1.52" evidence="11"/>
<comment type="catalytic activity">
    <reaction evidence="9 11">
        <text>4-(phosphooxy)-L-threonine + 2-oxoglutarate = (R)-3-hydroxy-2-oxo-4-phosphooxybutanoate + L-glutamate</text>
        <dbReference type="Rhea" id="RHEA:16573"/>
        <dbReference type="ChEBI" id="CHEBI:16810"/>
        <dbReference type="ChEBI" id="CHEBI:29985"/>
        <dbReference type="ChEBI" id="CHEBI:58452"/>
        <dbReference type="ChEBI" id="CHEBI:58538"/>
        <dbReference type="EC" id="2.6.1.52"/>
    </reaction>
</comment>
<comment type="pathway">
    <text evidence="2 11 12">Amino-acid biosynthesis; L-serine biosynthesis; L-serine from 3-phospho-D-glycerate: step 2/3.</text>
</comment>
<comment type="catalytic activity">
    <reaction evidence="10 11 12">
        <text>O-phospho-L-serine + 2-oxoglutarate = 3-phosphooxypyruvate + L-glutamate</text>
        <dbReference type="Rhea" id="RHEA:14329"/>
        <dbReference type="ChEBI" id="CHEBI:16810"/>
        <dbReference type="ChEBI" id="CHEBI:18110"/>
        <dbReference type="ChEBI" id="CHEBI:29985"/>
        <dbReference type="ChEBI" id="CHEBI:57524"/>
        <dbReference type="EC" id="2.6.1.52"/>
    </reaction>
</comment>
<dbReference type="PROSITE" id="PS00595">
    <property type="entry name" value="AA_TRANSFER_CLASS_5"/>
    <property type="match status" value="1"/>
</dbReference>
<proteinExistence type="inferred from homology"/>
<evidence type="ECO:0000256" key="2">
    <source>
        <dbReference type="ARBA" id="ARBA00005099"/>
    </source>
</evidence>
<dbReference type="Pfam" id="PF00266">
    <property type="entry name" value="Aminotran_5"/>
    <property type="match status" value="1"/>
</dbReference>
<evidence type="ECO:0000256" key="11">
    <source>
        <dbReference type="HAMAP-Rule" id="MF_00160"/>
    </source>
</evidence>
<dbReference type="InterPro" id="IPR000192">
    <property type="entry name" value="Aminotrans_V_dom"/>
</dbReference>
<evidence type="ECO:0000256" key="6">
    <source>
        <dbReference type="ARBA" id="ARBA00022679"/>
    </source>
</evidence>
<dbReference type="GO" id="GO:0005737">
    <property type="term" value="C:cytoplasm"/>
    <property type="evidence" value="ECO:0007669"/>
    <property type="project" value="UniProtKB-SubCell"/>
</dbReference>
<dbReference type="GO" id="GO:0030170">
    <property type="term" value="F:pyridoxal phosphate binding"/>
    <property type="evidence" value="ECO:0007669"/>
    <property type="project" value="UniProtKB-UniRule"/>
</dbReference>
<keyword evidence="5 11" id="KW-0028">Amino-acid biosynthesis</keyword>
<dbReference type="HAMAP" id="MF_00160">
    <property type="entry name" value="SerC_aminotrans_5"/>
    <property type="match status" value="1"/>
</dbReference>
<dbReference type="PANTHER" id="PTHR43247">
    <property type="entry name" value="PHOSPHOSERINE AMINOTRANSFERASE"/>
    <property type="match status" value="1"/>
</dbReference>
<dbReference type="EMBL" id="LNNH01000029">
    <property type="protein sequence ID" value="KWW16930.1"/>
    <property type="molecule type" value="Genomic_DNA"/>
</dbReference>
<comment type="function">
    <text evidence="1 11">Catalyzes the reversible conversion of 3-phosphohydroxypyruvate to phosphoserine and of 3-hydroxy-2-oxo-4-phosphonooxybutanoate to phosphohydroxythreonine.</text>
</comment>
<comment type="subunit">
    <text evidence="11">Homodimer.</text>
</comment>
<keyword evidence="4 11" id="KW-0032">Aminotransferase</keyword>
<comment type="cofactor">
    <cofactor evidence="11">
        <name>pyridoxal 5'-phosphate</name>
        <dbReference type="ChEBI" id="CHEBI:597326"/>
    </cofactor>
    <text evidence="11">Binds 1 pyridoxal phosphate per subunit.</text>
</comment>
<gene>
    <name evidence="11" type="primary">serC</name>
    <name evidence="14" type="ORF">AS888_23380</name>
</gene>
<accession>A0A109MW63</accession>
<keyword evidence="11" id="KW-0963">Cytoplasm</keyword>
<evidence type="ECO:0000313" key="15">
    <source>
        <dbReference type="Proteomes" id="UP000064189"/>
    </source>
</evidence>
<comment type="caution">
    <text evidence="11">Lacks conserved residue(s) required for the propagation of feature annotation.</text>
</comment>
<organism evidence="14 15">
    <name type="scientific">Peribacillus simplex</name>
    <dbReference type="NCBI Taxonomy" id="1478"/>
    <lineage>
        <taxon>Bacteria</taxon>
        <taxon>Bacillati</taxon>
        <taxon>Bacillota</taxon>
        <taxon>Bacilli</taxon>
        <taxon>Bacillales</taxon>
        <taxon>Bacillaceae</taxon>
        <taxon>Peribacillus</taxon>
    </lineage>
</organism>
<keyword evidence="15" id="KW-1185">Reference proteome</keyword>
<dbReference type="Gene3D" id="3.90.1150.10">
    <property type="entry name" value="Aspartate Aminotransferase, domain 1"/>
    <property type="match status" value="1"/>
</dbReference>
<dbReference type="FunFam" id="3.90.1150.10:FF:000006">
    <property type="entry name" value="Phosphoserine aminotransferase"/>
    <property type="match status" value="1"/>
</dbReference>
<evidence type="ECO:0000256" key="3">
    <source>
        <dbReference type="ARBA" id="ARBA00006904"/>
    </source>
</evidence>
<dbReference type="InterPro" id="IPR015421">
    <property type="entry name" value="PyrdxlP-dep_Trfase_major"/>
</dbReference>
<evidence type="ECO:0000256" key="7">
    <source>
        <dbReference type="ARBA" id="ARBA00022898"/>
    </source>
</evidence>
<feature type="binding site" evidence="11">
    <location>
        <begin position="248"/>
        <end position="249"/>
    </location>
    <ligand>
        <name>pyridoxal 5'-phosphate</name>
        <dbReference type="ChEBI" id="CHEBI:597326"/>
    </ligand>
</feature>
<dbReference type="InterPro" id="IPR015424">
    <property type="entry name" value="PyrdxlP-dep_Trfase"/>
</dbReference>
<dbReference type="CDD" id="cd00611">
    <property type="entry name" value="PSAT_like"/>
    <property type="match status" value="1"/>
</dbReference>
<evidence type="ECO:0000313" key="14">
    <source>
        <dbReference type="EMBL" id="KWW16930.1"/>
    </source>
</evidence>
<evidence type="ECO:0000256" key="9">
    <source>
        <dbReference type="ARBA" id="ARBA00047630"/>
    </source>
</evidence>
<reference evidence="14 15" key="1">
    <citation type="submission" date="2015-11" db="EMBL/GenBank/DDBJ databases">
        <title>Genome Sequence of Bacillus simplex strain VanAntwerpen2.</title>
        <authorList>
            <person name="Couger M.B."/>
        </authorList>
    </citation>
    <scope>NUCLEOTIDE SEQUENCE [LARGE SCALE GENOMIC DNA]</scope>
    <source>
        <strain evidence="14 15">VanAntwerpen02</strain>
    </source>
</reference>
<dbReference type="FunFam" id="3.40.640.10:FF:000010">
    <property type="entry name" value="Phosphoserine aminotransferase"/>
    <property type="match status" value="1"/>
</dbReference>
<dbReference type="GO" id="GO:0006564">
    <property type="term" value="P:L-serine biosynthetic process"/>
    <property type="evidence" value="ECO:0007669"/>
    <property type="project" value="UniProtKB-UniRule"/>
</dbReference>
<keyword evidence="6 11" id="KW-0808">Transferase</keyword>
<evidence type="ECO:0000256" key="12">
    <source>
        <dbReference type="RuleBase" id="RU004505"/>
    </source>
</evidence>
<dbReference type="AlphaFoldDB" id="A0A109MW63"/>
<dbReference type="SUPFAM" id="SSF53383">
    <property type="entry name" value="PLP-dependent transferases"/>
    <property type="match status" value="1"/>
</dbReference>
<feature type="binding site" evidence="11">
    <location>
        <begin position="88"/>
        <end position="89"/>
    </location>
    <ligand>
        <name>pyridoxal 5'-phosphate</name>
        <dbReference type="ChEBI" id="CHEBI:597326"/>
    </ligand>
</feature>
<keyword evidence="7 11" id="KW-0663">Pyridoxal phosphate</keyword>
<dbReference type="NCBIfam" id="TIGR01364">
    <property type="entry name" value="serC_1"/>
    <property type="match status" value="1"/>
</dbReference>
<comment type="caution">
    <text evidence="14">The sequence shown here is derived from an EMBL/GenBank/DDBJ whole genome shotgun (WGS) entry which is preliminary data.</text>
</comment>